<dbReference type="Gene3D" id="3.30.70.1320">
    <property type="entry name" value="Multidrug efflux transporter AcrB pore domain like"/>
    <property type="match status" value="1"/>
</dbReference>
<feature type="transmembrane region" description="Helical" evidence="8">
    <location>
        <begin position="435"/>
        <end position="455"/>
    </location>
</feature>
<dbReference type="InterPro" id="IPR027463">
    <property type="entry name" value="AcrB_DN_DC_subdom"/>
</dbReference>
<evidence type="ECO:0000256" key="3">
    <source>
        <dbReference type="ARBA" id="ARBA00022448"/>
    </source>
</evidence>
<evidence type="ECO:0000256" key="6">
    <source>
        <dbReference type="ARBA" id="ARBA00022989"/>
    </source>
</evidence>
<feature type="transmembrane region" description="Helical" evidence="8">
    <location>
        <begin position="362"/>
        <end position="381"/>
    </location>
</feature>
<evidence type="ECO:0000256" key="7">
    <source>
        <dbReference type="ARBA" id="ARBA00023136"/>
    </source>
</evidence>
<dbReference type="RefSeq" id="WP_091189645.1">
    <property type="nucleotide sequence ID" value="NZ_FOVE01000001.1"/>
</dbReference>
<dbReference type="STRING" id="83765.SAMN05660284_00119"/>
<gene>
    <name evidence="9" type="ORF">SAMN05660284_00119</name>
</gene>
<dbReference type="SUPFAM" id="SSF82866">
    <property type="entry name" value="Multidrug efflux transporter AcrB transmembrane domain"/>
    <property type="match status" value="2"/>
</dbReference>
<keyword evidence="7 8" id="KW-0472">Membrane</keyword>
<dbReference type="GO" id="GO:0005886">
    <property type="term" value="C:plasma membrane"/>
    <property type="evidence" value="ECO:0007669"/>
    <property type="project" value="UniProtKB-SubCell"/>
</dbReference>
<dbReference type="Gene3D" id="1.20.1640.10">
    <property type="entry name" value="Multidrug efflux transporter AcrB transmembrane domain"/>
    <property type="match status" value="2"/>
</dbReference>
<comment type="subcellular location">
    <subcellularLocation>
        <location evidence="1">Cell membrane</location>
        <topology evidence="1">Multi-pass membrane protein</topology>
    </subcellularLocation>
</comment>
<feature type="transmembrane region" description="Helical" evidence="8">
    <location>
        <begin position="387"/>
        <end position="408"/>
    </location>
</feature>
<dbReference type="InterPro" id="IPR001036">
    <property type="entry name" value="Acrflvin-R"/>
</dbReference>
<evidence type="ECO:0000256" key="5">
    <source>
        <dbReference type="ARBA" id="ARBA00022692"/>
    </source>
</evidence>
<evidence type="ECO:0000256" key="8">
    <source>
        <dbReference type="SAM" id="Phobius"/>
    </source>
</evidence>
<keyword evidence="5 8" id="KW-0812">Transmembrane</keyword>
<sequence>MLEKIIDWSLKNRFLVLLLTAVLVLAGTWAIHKTPLDALPDLSDTQVIVYSEYSGQGPQVVEDQVTYPLVTAMLSVPKAKVVRGFSFFGASFVYVIFEDNVDLYWARSRVLEYLNTAAGKLPKGVTPSLGPDATGVGWVYQYALMSQKQDLAEQRTVQDWFLRYQLTKAQGVAEVAGIGGFVKQYQVTVDPVKLRAYGIPLMQVNEAIRRSNQDVGGRVIELAETEYMVRGKGYLRGADDLRQIVLKAKEGTPILLQDVARVEIGPDERRGIAELNGEGEVVGGIVMSRVGENALEVIHNVKARLTELKAALPEGLSIVPVYDRSELIHRAIENLKGTLLEESLIVALVCGVFLLHARSALVAILTLPLGVLFAFICMRALNVSANIMSLGGVAIAVGAMVDAAIVMIENAHKHIERAPPDADRAKIMFEACREVGPALFFSLLIITVSFLPVFTLESQEGRMFSPLAFTKTFSMAGAAILSVTLVPVLMLLFVRGKIMPEHKNPVNRFLIWAYRPFITAVLRWEKATIALAVLVLAISWWPYSKLGSEFMPVLNEGTLLYMPASLPGMSVTKAAEVMQTQDKIIKSFPEVASVFGKAGRANSATDPAPLEMFETVVNLKPEKEWRLGMTMDKLIAELDKAVQIPGVSNAWTMPIKARLDMLSTGIRTPIGIKVFGRDLAEIERTARDIEAVVKTVPGTTSAFAERLTGGFYLTIEPDRAKLARYGLLVSDVQDVIATALGGEMVTTTVEGRERFGVSVRYPRELRHDPDAVAREVLVPTMGGAAMIPLGQLADIRIEKGTPGIRTENGLLSAYIYVDIRDRDIGSYVDEARRVVNSQVKFTPGYYAVWSGQFEYMERAKEKLKIVVPATLAIIFLLLYLNFRRMTESLIVMLSVPFALVGGVWLLWALGYNLSVAVGVGFIALAGVAAETGVVMLIYLDHAWEAIRKQREREGASAGAADLYAAIIEGAVERVRPKMMTVVAIMAGLLPIMWSSGTGSEVMRRIAAPMVGGMVSSTILTLLVIPAIYSWVKGRNLKD</sequence>
<feature type="transmembrane region" description="Helical" evidence="8">
    <location>
        <begin position="475"/>
        <end position="494"/>
    </location>
</feature>
<reference evidence="10" key="1">
    <citation type="submission" date="2016-10" db="EMBL/GenBank/DDBJ databases">
        <authorList>
            <person name="Varghese N."/>
            <person name="Submissions S."/>
        </authorList>
    </citation>
    <scope>NUCLEOTIDE SEQUENCE [LARGE SCALE GENOMIC DNA]</scope>
    <source>
        <strain evidence="10">DSM 6150</strain>
    </source>
</reference>
<dbReference type="PRINTS" id="PR00702">
    <property type="entry name" value="ACRIFLAVINRP"/>
</dbReference>
<feature type="transmembrane region" description="Helical" evidence="8">
    <location>
        <begin position="976"/>
        <end position="993"/>
    </location>
</feature>
<dbReference type="NCBIfam" id="TIGR00914">
    <property type="entry name" value="2A0601"/>
    <property type="match status" value="1"/>
</dbReference>
<accession>A0A1I4V4B9</accession>
<name>A0A1I4V4B9_9NEIS</name>
<evidence type="ECO:0000256" key="4">
    <source>
        <dbReference type="ARBA" id="ARBA00022475"/>
    </source>
</evidence>
<protein>
    <submittedName>
        <fullName evidence="9">Cu(I)/Ag(I) efflux system membrane protein CusA/SilA</fullName>
    </submittedName>
</protein>
<keyword evidence="6 8" id="KW-1133">Transmembrane helix</keyword>
<organism evidence="9 10">
    <name type="scientific">Formivibrio citricus</name>
    <dbReference type="NCBI Taxonomy" id="83765"/>
    <lineage>
        <taxon>Bacteria</taxon>
        <taxon>Pseudomonadati</taxon>
        <taxon>Pseudomonadota</taxon>
        <taxon>Betaproteobacteria</taxon>
        <taxon>Neisseriales</taxon>
        <taxon>Chitinibacteraceae</taxon>
        <taxon>Formivibrio</taxon>
    </lineage>
</organism>
<keyword evidence="10" id="KW-1185">Reference proteome</keyword>
<proteinExistence type="inferred from homology"/>
<dbReference type="Pfam" id="PF00873">
    <property type="entry name" value="ACR_tran"/>
    <property type="match status" value="1"/>
</dbReference>
<dbReference type="EMBL" id="FOVE01000001">
    <property type="protein sequence ID" value="SFM96046.1"/>
    <property type="molecule type" value="Genomic_DNA"/>
</dbReference>
<feature type="transmembrane region" description="Helical" evidence="8">
    <location>
        <begin position="865"/>
        <end position="882"/>
    </location>
</feature>
<dbReference type="Gene3D" id="3.30.70.1440">
    <property type="entry name" value="Multidrug efflux transporter AcrB pore domain"/>
    <property type="match status" value="1"/>
</dbReference>
<dbReference type="InterPro" id="IPR004763">
    <property type="entry name" value="CusA-like"/>
</dbReference>
<feature type="transmembrane region" description="Helical" evidence="8">
    <location>
        <begin position="524"/>
        <end position="543"/>
    </location>
</feature>
<evidence type="ECO:0000256" key="2">
    <source>
        <dbReference type="ARBA" id="ARBA00010942"/>
    </source>
</evidence>
<evidence type="ECO:0000313" key="10">
    <source>
        <dbReference type="Proteomes" id="UP000242869"/>
    </source>
</evidence>
<keyword evidence="3" id="KW-0813">Transport</keyword>
<dbReference type="Gene3D" id="3.30.2090.10">
    <property type="entry name" value="Multidrug efflux transporter AcrB TolC docking domain, DN and DC subdomains"/>
    <property type="match status" value="2"/>
</dbReference>
<dbReference type="SUPFAM" id="SSF82714">
    <property type="entry name" value="Multidrug efflux transporter AcrB TolC docking domain, DN and DC subdomains"/>
    <property type="match status" value="2"/>
</dbReference>
<comment type="similarity">
    <text evidence="2">Belongs to the resistance-nodulation-cell division (RND) (TC 2.A.6) family.</text>
</comment>
<evidence type="ECO:0000256" key="1">
    <source>
        <dbReference type="ARBA" id="ARBA00004651"/>
    </source>
</evidence>
<evidence type="ECO:0000313" key="9">
    <source>
        <dbReference type="EMBL" id="SFM96046.1"/>
    </source>
</evidence>
<dbReference type="GO" id="GO:0008324">
    <property type="term" value="F:monoatomic cation transmembrane transporter activity"/>
    <property type="evidence" value="ECO:0007669"/>
    <property type="project" value="InterPro"/>
</dbReference>
<dbReference type="AlphaFoldDB" id="A0A1I4V4B9"/>
<dbReference type="Gene3D" id="3.30.70.1430">
    <property type="entry name" value="Multidrug efflux transporter AcrB pore domain"/>
    <property type="match status" value="2"/>
</dbReference>
<dbReference type="Proteomes" id="UP000242869">
    <property type="component" value="Unassembled WGS sequence"/>
</dbReference>
<feature type="transmembrane region" description="Helical" evidence="8">
    <location>
        <begin position="915"/>
        <end position="939"/>
    </location>
</feature>
<feature type="transmembrane region" description="Helical" evidence="8">
    <location>
        <begin position="1005"/>
        <end position="1031"/>
    </location>
</feature>
<dbReference type="GO" id="GO:0042910">
    <property type="term" value="F:xenobiotic transmembrane transporter activity"/>
    <property type="evidence" value="ECO:0007669"/>
    <property type="project" value="TreeGrafter"/>
</dbReference>
<keyword evidence="4" id="KW-1003">Cell membrane</keyword>
<feature type="transmembrane region" description="Helical" evidence="8">
    <location>
        <begin position="889"/>
        <end position="909"/>
    </location>
</feature>
<dbReference type="OrthoDB" id="9798415at2"/>
<dbReference type="SUPFAM" id="SSF82693">
    <property type="entry name" value="Multidrug efflux transporter AcrB pore domain, PN1, PN2, PC1 and PC2 subdomains"/>
    <property type="match status" value="2"/>
</dbReference>
<dbReference type="PANTHER" id="PTHR32063:SF19">
    <property type="entry name" value="CATION EFFLUX SYSTEM PROTEIN CUSA"/>
    <property type="match status" value="1"/>
</dbReference>
<dbReference type="PANTHER" id="PTHR32063">
    <property type="match status" value="1"/>
</dbReference>